<evidence type="ECO:0000313" key="2">
    <source>
        <dbReference type="Proteomes" id="UP000722357"/>
    </source>
</evidence>
<evidence type="ECO:0000313" key="1">
    <source>
        <dbReference type="EMBL" id="HJF81261.1"/>
    </source>
</evidence>
<name>A0A921HL46_9BACT</name>
<dbReference type="Proteomes" id="UP000722357">
    <property type="component" value="Unassembled WGS sequence"/>
</dbReference>
<reference evidence="1" key="2">
    <citation type="submission" date="2021-09" db="EMBL/GenBank/DDBJ databases">
        <authorList>
            <person name="Gilroy R."/>
        </authorList>
    </citation>
    <scope>NUCLEOTIDE SEQUENCE</scope>
    <source>
        <strain evidence="1">9794</strain>
    </source>
</reference>
<accession>A0A921HL46</accession>
<dbReference type="AlphaFoldDB" id="A0A921HL46"/>
<protein>
    <submittedName>
        <fullName evidence="1">Uncharacterized protein</fullName>
    </submittedName>
</protein>
<comment type="caution">
    <text evidence="1">The sequence shown here is derived from an EMBL/GenBank/DDBJ whole genome shotgun (WGS) entry which is preliminary data.</text>
</comment>
<sequence>MAKTTDRKKQEAQFKNKLRTMIGCVTHMQVVADQAMEMAGRFMTEEEADDSDALRVIENLSCVCEEALQVFYEELQKGTRLYERLCEDEPEVCSKLAEKAMRDL</sequence>
<gene>
    <name evidence="1" type="ORF">K8V40_06370</name>
</gene>
<proteinExistence type="predicted"/>
<reference evidence="1" key="1">
    <citation type="journal article" date="2021" name="PeerJ">
        <title>Extensive microbial diversity within the chicken gut microbiome revealed by metagenomics and culture.</title>
        <authorList>
            <person name="Gilroy R."/>
            <person name="Ravi A."/>
            <person name="Getino M."/>
            <person name="Pursley I."/>
            <person name="Horton D.L."/>
            <person name="Alikhan N.F."/>
            <person name="Baker D."/>
            <person name="Gharbi K."/>
            <person name="Hall N."/>
            <person name="Watson M."/>
            <person name="Adriaenssens E.M."/>
            <person name="Foster-Nyarko E."/>
            <person name="Jarju S."/>
            <person name="Secka A."/>
            <person name="Antonio M."/>
            <person name="Oren A."/>
            <person name="Chaudhuri R.R."/>
            <person name="La Ragione R."/>
            <person name="Hildebrand F."/>
            <person name="Pallen M.J."/>
        </authorList>
    </citation>
    <scope>NUCLEOTIDE SEQUENCE</scope>
    <source>
        <strain evidence="1">9794</strain>
    </source>
</reference>
<dbReference type="EMBL" id="DYWE01000064">
    <property type="protein sequence ID" value="HJF81261.1"/>
    <property type="molecule type" value="Genomic_DNA"/>
</dbReference>
<organism evidence="1 2">
    <name type="scientific">Phocaeicola plebeius</name>
    <dbReference type="NCBI Taxonomy" id="310297"/>
    <lineage>
        <taxon>Bacteria</taxon>
        <taxon>Pseudomonadati</taxon>
        <taxon>Bacteroidota</taxon>
        <taxon>Bacteroidia</taxon>
        <taxon>Bacteroidales</taxon>
        <taxon>Bacteroidaceae</taxon>
        <taxon>Phocaeicola</taxon>
    </lineage>
</organism>